<keyword evidence="2" id="KW-1185">Reference proteome</keyword>
<evidence type="ECO:0000313" key="2">
    <source>
        <dbReference type="Proteomes" id="UP000521922"/>
    </source>
</evidence>
<dbReference type="RefSeq" id="WP_179748150.1">
    <property type="nucleotide sequence ID" value="NZ_BAAAGN010000002.1"/>
</dbReference>
<accession>A0A7Y9AS51</accession>
<dbReference type="AlphaFoldDB" id="A0A7Y9AS51"/>
<name>A0A7Y9AS51_9ACTN</name>
<evidence type="ECO:0000313" key="1">
    <source>
        <dbReference type="EMBL" id="NYD20484.1"/>
    </source>
</evidence>
<dbReference type="EMBL" id="JACCBB010000001">
    <property type="protein sequence ID" value="NYD20484.1"/>
    <property type="molecule type" value="Genomic_DNA"/>
</dbReference>
<comment type="caution">
    <text evidence="1">The sequence shown here is derived from an EMBL/GenBank/DDBJ whole genome shotgun (WGS) entry which is preliminary data.</text>
</comment>
<sequence>MSTFLEAAAGLLPGPNRLLLTPRRDRVDLVRAVIVGRVEPAPEHRVGGHDAHP</sequence>
<proteinExistence type="predicted"/>
<dbReference type="Proteomes" id="UP000521922">
    <property type="component" value="Unassembled WGS sequence"/>
</dbReference>
<organism evidence="1 2">
    <name type="scientific">Kineococcus aurantiacus</name>
    <dbReference type="NCBI Taxonomy" id="37633"/>
    <lineage>
        <taxon>Bacteria</taxon>
        <taxon>Bacillati</taxon>
        <taxon>Actinomycetota</taxon>
        <taxon>Actinomycetes</taxon>
        <taxon>Kineosporiales</taxon>
        <taxon>Kineosporiaceae</taxon>
        <taxon>Kineococcus</taxon>
    </lineage>
</organism>
<gene>
    <name evidence="1" type="ORF">BJ968_000024</name>
</gene>
<reference evidence="1 2" key="1">
    <citation type="submission" date="2020-07" db="EMBL/GenBank/DDBJ databases">
        <title>Sequencing the genomes of 1000 actinobacteria strains.</title>
        <authorList>
            <person name="Klenk H.-P."/>
        </authorList>
    </citation>
    <scope>NUCLEOTIDE SEQUENCE [LARGE SCALE GENOMIC DNA]</scope>
    <source>
        <strain evidence="1 2">DSM 7487</strain>
    </source>
</reference>
<protein>
    <submittedName>
        <fullName evidence="1">Uncharacterized protein</fullName>
    </submittedName>
</protein>